<keyword evidence="2" id="KW-1185">Reference proteome</keyword>
<sequence>MPCKPRSKFVDSAMNAPAFKPSNATQWFLATMDQNHCTEIVWRSQVMDDLLHMHFGLETPPPAQDPSAPIIVDNNNKEDSDNDELTPAEELTNTIAAFRQWFESNNIADNIHLGLVENIR</sequence>
<accession>A0A9P5X113</accession>
<comment type="caution">
    <text evidence="1">The sequence shown here is derived from an EMBL/GenBank/DDBJ whole genome shotgun (WGS) entry which is preliminary data.</text>
</comment>
<evidence type="ECO:0000313" key="2">
    <source>
        <dbReference type="Proteomes" id="UP000807342"/>
    </source>
</evidence>
<proteinExistence type="predicted"/>
<dbReference type="OrthoDB" id="343114at2759"/>
<dbReference type="AlphaFoldDB" id="A0A9P5X113"/>
<organism evidence="1 2">
    <name type="scientific">Macrolepiota fuliginosa MF-IS2</name>
    <dbReference type="NCBI Taxonomy" id="1400762"/>
    <lineage>
        <taxon>Eukaryota</taxon>
        <taxon>Fungi</taxon>
        <taxon>Dikarya</taxon>
        <taxon>Basidiomycota</taxon>
        <taxon>Agaricomycotina</taxon>
        <taxon>Agaricomycetes</taxon>
        <taxon>Agaricomycetidae</taxon>
        <taxon>Agaricales</taxon>
        <taxon>Agaricineae</taxon>
        <taxon>Agaricaceae</taxon>
        <taxon>Macrolepiota</taxon>
    </lineage>
</organism>
<gene>
    <name evidence="1" type="ORF">P691DRAFT_766987</name>
</gene>
<dbReference type="Proteomes" id="UP000807342">
    <property type="component" value="Unassembled WGS sequence"/>
</dbReference>
<evidence type="ECO:0000313" key="1">
    <source>
        <dbReference type="EMBL" id="KAF9440941.1"/>
    </source>
</evidence>
<name>A0A9P5X113_9AGAR</name>
<protein>
    <submittedName>
        <fullName evidence="1">Uncharacterized protein</fullName>
    </submittedName>
</protein>
<reference evidence="1" key="1">
    <citation type="submission" date="2020-11" db="EMBL/GenBank/DDBJ databases">
        <authorList>
            <consortium name="DOE Joint Genome Institute"/>
            <person name="Ahrendt S."/>
            <person name="Riley R."/>
            <person name="Andreopoulos W."/>
            <person name="Labutti K."/>
            <person name="Pangilinan J."/>
            <person name="Ruiz-Duenas F.J."/>
            <person name="Barrasa J.M."/>
            <person name="Sanchez-Garcia M."/>
            <person name="Camarero S."/>
            <person name="Miyauchi S."/>
            <person name="Serrano A."/>
            <person name="Linde D."/>
            <person name="Babiker R."/>
            <person name="Drula E."/>
            <person name="Ayuso-Fernandez I."/>
            <person name="Pacheco R."/>
            <person name="Padilla G."/>
            <person name="Ferreira P."/>
            <person name="Barriuso J."/>
            <person name="Kellner H."/>
            <person name="Castanera R."/>
            <person name="Alfaro M."/>
            <person name="Ramirez L."/>
            <person name="Pisabarro A.G."/>
            <person name="Kuo A."/>
            <person name="Tritt A."/>
            <person name="Lipzen A."/>
            <person name="He G."/>
            <person name="Yan M."/>
            <person name="Ng V."/>
            <person name="Cullen D."/>
            <person name="Martin F."/>
            <person name="Rosso M.-N."/>
            <person name="Henrissat B."/>
            <person name="Hibbett D."/>
            <person name="Martinez A.T."/>
            <person name="Grigoriev I.V."/>
        </authorList>
    </citation>
    <scope>NUCLEOTIDE SEQUENCE</scope>
    <source>
        <strain evidence="1">MF-IS2</strain>
    </source>
</reference>
<dbReference type="EMBL" id="MU152159">
    <property type="protein sequence ID" value="KAF9440941.1"/>
    <property type="molecule type" value="Genomic_DNA"/>
</dbReference>